<evidence type="ECO:0000313" key="2">
    <source>
        <dbReference type="EMBL" id="KAK5794729.1"/>
    </source>
</evidence>
<dbReference type="EMBL" id="JARKNE010000010">
    <property type="protein sequence ID" value="KAK5794729.1"/>
    <property type="molecule type" value="Genomic_DNA"/>
</dbReference>
<gene>
    <name evidence="2" type="ORF">PVK06_035970</name>
</gene>
<name>A0ABR0NIS7_GOSAR</name>
<keyword evidence="1" id="KW-1133">Transmembrane helix</keyword>
<keyword evidence="1" id="KW-0812">Transmembrane</keyword>
<keyword evidence="1" id="KW-0472">Membrane</keyword>
<organism evidence="2 3">
    <name type="scientific">Gossypium arboreum</name>
    <name type="common">Tree cotton</name>
    <name type="synonym">Gossypium nanking</name>
    <dbReference type="NCBI Taxonomy" id="29729"/>
    <lineage>
        <taxon>Eukaryota</taxon>
        <taxon>Viridiplantae</taxon>
        <taxon>Streptophyta</taxon>
        <taxon>Embryophyta</taxon>
        <taxon>Tracheophyta</taxon>
        <taxon>Spermatophyta</taxon>
        <taxon>Magnoliopsida</taxon>
        <taxon>eudicotyledons</taxon>
        <taxon>Gunneridae</taxon>
        <taxon>Pentapetalae</taxon>
        <taxon>rosids</taxon>
        <taxon>malvids</taxon>
        <taxon>Malvales</taxon>
        <taxon>Malvaceae</taxon>
        <taxon>Malvoideae</taxon>
        <taxon>Gossypium</taxon>
    </lineage>
</organism>
<proteinExistence type="predicted"/>
<sequence length="99" mass="11725">MVGMKKAKRKKKTKKEKKNDLSWFSCLKLEKRYWSSLNYTLFHCLTFVLACFLAMGDFFFLWNCLSGEKMNEIGFKVTEEGRRKRRKLQRRGPGSLMGS</sequence>
<comment type="caution">
    <text evidence="2">The sequence shown here is derived from an EMBL/GenBank/DDBJ whole genome shotgun (WGS) entry which is preliminary data.</text>
</comment>
<reference evidence="2 3" key="1">
    <citation type="submission" date="2023-03" db="EMBL/GenBank/DDBJ databases">
        <title>WGS of Gossypium arboreum.</title>
        <authorList>
            <person name="Yu D."/>
        </authorList>
    </citation>
    <scope>NUCLEOTIDE SEQUENCE [LARGE SCALE GENOMIC DNA]</scope>
    <source>
        <tissue evidence="2">Leaf</tissue>
    </source>
</reference>
<feature type="transmembrane region" description="Helical" evidence="1">
    <location>
        <begin position="37"/>
        <end position="62"/>
    </location>
</feature>
<evidence type="ECO:0000313" key="3">
    <source>
        <dbReference type="Proteomes" id="UP001358586"/>
    </source>
</evidence>
<protein>
    <recommendedName>
        <fullName evidence="4">Transmembrane protein</fullName>
    </recommendedName>
</protein>
<accession>A0ABR0NIS7</accession>
<evidence type="ECO:0000256" key="1">
    <source>
        <dbReference type="SAM" id="Phobius"/>
    </source>
</evidence>
<evidence type="ECO:0008006" key="4">
    <source>
        <dbReference type="Google" id="ProtNLM"/>
    </source>
</evidence>
<keyword evidence="3" id="KW-1185">Reference proteome</keyword>
<dbReference type="Proteomes" id="UP001358586">
    <property type="component" value="Chromosome 10"/>
</dbReference>